<feature type="domain" description="Cysteine-rich transmembrane" evidence="5">
    <location>
        <begin position="49"/>
        <end position="100"/>
    </location>
</feature>
<sequence length="100" mass="10589">MADKYDAPKYPPPSHSPAPGYQSPPPAQDGMVYGNQGQYDMNRGGPPGGYYQQPYGPPQGYGYPPPQQPQVIYERDRGGGGCCAGLLAGLACCCCLDALF</sequence>
<dbReference type="RefSeq" id="XP_013270449.1">
    <property type="nucleotide sequence ID" value="XM_013414995.1"/>
</dbReference>
<evidence type="ECO:0000259" key="5">
    <source>
        <dbReference type="Pfam" id="PF12734"/>
    </source>
</evidence>
<keyword evidence="3" id="KW-0472">Membrane</keyword>
<dbReference type="Pfam" id="PF12734">
    <property type="entry name" value="CYSTM"/>
    <property type="match status" value="1"/>
</dbReference>
<dbReference type="Proteomes" id="UP000053617">
    <property type="component" value="Unassembled WGS sequence"/>
</dbReference>
<dbReference type="GO" id="GO:0016020">
    <property type="term" value="C:membrane"/>
    <property type="evidence" value="ECO:0007669"/>
    <property type="project" value="UniProtKB-SubCell"/>
</dbReference>
<evidence type="ECO:0000256" key="4">
    <source>
        <dbReference type="SAM" id="MobiDB-lite"/>
    </source>
</evidence>
<proteinExistence type="inferred from homology"/>
<dbReference type="EMBL" id="KN847479">
    <property type="protein sequence ID" value="KIX03313.1"/>
    <property type="molecule type" value="Genomic_DNA"/>
</dbReference>
<organism evidence="6 7">
    <name type="scientific">Rhinocladiella mackenziei CBS 650.93</name>
    <dbReference type="NCBI Taxonomy" id="1442369"/>
    <lineage>
        <taxon>Eukaryota</taxon>
        <taxon>Fungi</taxon>
        <taxon>Dikarya</taxon>
        <taxon>Ascomycota</taxon>
        <taxon>Pezizomycotina</taxon>
        <taxon>Eurotiomycetes</taxon>
        <taxon>Chaetothyriomycetidae</taxon>
        <taxon>Chaetothyriales</taxon>
        <taxon>Herpotrichiellaceae</taxon>
        <taxon>Rhinocladiella</taxon>
    </lineage>
</organism>
<dbReference type="VEuPathDB" id="FungiDB:Z518_06865"/>
<protein>
    <recommendedName>
        <fullName evidence="5">Cysteine-rich transmembrane domain-containing protein</fullName>
    </recommendedName>
</protein>
<dbReference type="HOGENOM" id="CLU_152050_1_0_1"/>
<feature type="compositionally biased region" description="Low complexity" evidence="4">
    <location>
        <begin position="49"/>
        <end position="62"/>
    </location>
</feature>
<gene>
    <name evidence="6" type="ORF">Z518_06865</name>
</gene>
<evidence type="ECO:0000256" key="3">
    <source>
        <dbReference type="ARBA" id="ARBA00023136"/>
    </source>
</evidence>
<reference evidence="6 7" key="1">
    <citation type="submission" date="2015-01" db="EMBL/GenBank/DDBJ databases">
        <title>The Genome Sequence of Rhinocladiella mackenzie CBS 650.93.</title>
        <authorList>
            <consortium name="The Broad Institute Genomics Platform"/>
            <person name="Cuomo C."/>
            <person name="de Hoog S."/>
            <person name="Gorbushina A."/>
            <person name="Stielow B."/>
            <person name="Teixiera M."/>
            <person name="Abouelleil A."/>
            <person name="Chapman S.B."/>
            <person name="Priest M."/>
            <person name="Young S.K."/>
            <person name="Wortman J."/>
            <person name="Nusbaum C."/>
            <person name="Birren B."/>
        </authorList>
    </citation>
    <scope>NUCLEOTIDE SEQUENCE [LARGE SCALE GENOMIC DNA]</scope>
    <source>
        <strain evidence="6 7">CBS 650.93</strain>
    </source>
</reference>
<dbReference type="AlphaFoldDB" id="A0A0D2GYP3"/>
<keyword evidence="7" id="KW-1185">Reference proteome</keyword>
<evidence type="ECO:0000313" key="6">
    <source>
        <dbReference type="EMBL" id="KIX03313.1"/>
    </source>
</evidence>
<name>A0A0D2GYP3_9EURO</name>
<dbReference type="InterPro" id="IPR028144">
    <property type="entry name" value="CYSTM_dom"/>
</dbReference>
<feature type="region of interest" description="Disordered" evidence="4">
    <location>
        <begin position="1"/>
        <end position="68"/>
    </location>
</feature>
<accession>A0A0D2GYP3</accession>
<evidence type="ECO:0000256" key="2">
    <source>
        <dbReference type="ARBA" id="ARBA00009444"/>
    </source>
</evidence>
<dbReference type="STRING" id="1442369.A0A0D2GYP3"/>
<comment type="similarity">
    <text evidence="2">Belongs to the CYSTM1 family.</text>
</comment>
<evidence type="ECO:0000313" key="7">
    <source>
        <dbReference type="Proteomes" id="UP000053617"/>
    </source>
</evidence>
<feature type="compositionally biased region" description="Pro residues" evidence="4">
    <location>
        <begin position="9"/>
        <end position="27"/>
    </location>
</feature>
<dbReference type="GeneID" id="25294936"/>
<evidence type="ECO:0000256" key="1">
    <source>
        <dbReference type="ARBA" id="ARBA00004370"/>
    </source>
</evidence>
<comment type="subcellular location">
    <subcellularLocation>
        <location evidence="1">Membrane</location>
    </subcellularLocation>
</comment>